<feature type="binding site" description="axial binding residue" evidence="7">
    <location>
        <position position="769"/>
    </location>
    <ligand>
        <name>heme</name>
        <dbReference type="ChEBI" id="CHEBI:30413"/>
    </ligand>
    <ligandPart>
        <name>Fe</name>
        <dbReference type="ChEBI" id="CHEBI:18248"/>
    </ligandPart>
</feature>
<dbReference type="PRINTS" id="PR00463">
    <property type="entry name" value="EP450I"/>
</dbReference>
<dbReference type="GO" id="GO:0004497">
    <property type="term" value="F:monooxygenase activity"/>
    <property type="evidence" value="ECO:0007669"/>
    <property type="project" value="InterPro"/>
</dbReference>
<feature type="compositionally biased region" description="Basic and acidic residues" evidence="8">
    <location>
        <begin position="827"/>
        <end position="837"/>
    </location>
</feature>
<dbReference type="SUPFAM" id="SSF48264">
    <property type="entry name" value="Cytochrome P450"/>
    <property type="match status" value="2"/>
</dbReference>
<dbReference type="InterPro" id="IPR036396">
    <property type="entry name" value="Cyt_P450_sf"/>
</dbReference>
<dbReference type="PROSITE" id="PS00086">
    <property type="entry name" value="CYTOCHROME_P450"/>
    <property type="match status" value="1"/>
</dbReference>
<evidence type="ECO:0000256" key="9">
    <source>
        <dbReference type="SAM" id="Phobius"/>
    </source>
</evidence>
<dbReference type="CDD" id="cd11058">
    <property type="entry name" value="CYP60B-like"/>
    <property type="match status" value="1"/>
</dbReference>
<dbReference type="GO" id="GO:0016705">
    <property type="term" value="F:oxidoreductase activity, acting on paired donors, with incorporation or reduction of molecular oxygen"/>
    <property type="evidence" value="ECO:0007669"/>
    <property type="project" value="InterPro"/>
</dbReference>
<keyword evidence="9" id="KW-0812">Transmembrane</keyword>
<sequence>MQGFPSVTPLAIGARILVHQTYFKHGEHHLQAFTYAQIALSAVTVGAGLPLLAKDLVSYTSAEALSFIAYFFGGLYSSLVVYRLFYHPLNKFAGSLWARLSSLWLSVQVRNGDGHRQITRLHEQYGEFIRVGSSDLSITHPKGVTAIYGPRSACVKGVWYELTHHMVSLQTTRDKQTHKQCRRIWSEAFSDSALRSYEARMKTYRGKLMTRIHGAAASGEALDMTKWFNFYTFDTMGDLAFGSSFNMLDTSEQHWAIHILEHGPMPLSYHFPPWFFRFFVALPMLGKNWFTFVQYCADVIKKRIESPKDVPDIMSSLIKPWQEKQGSKPIPEEGMKLLQGDSQLIIVAGSHRSDSTAATMTHVIYELMKHPEHMNISGESLRSGRYVDINHKLHRQCGPVVRVGPSELSFIRADAWKHIYVHNMVELPKDPQFYGKPVNGVDHIGTADRTDHGRLRRIFSHAFSDRALRRQEPLFRKYAESMVQRMRRTAEQNTGRVNMADMHSFAAFDITAELAFGQPLHLFETGEYTPWVRTLLDGVKYMAIRGALEKVPLISQTLHRLTDGSLRAQFEAHFRFSSDLVNQRLAATDDNEAKLDIWSFALKHRESPKSLSLEEMHSNASGFMIGVGETTSTTLSGLLYFLLRTPQAMERVVAELQTLRTNSGDVDTSWSSLLHLDYMNACIAEALRLYPPAAVGLPRIVPPGGATVCNDHIPAGTTVCVSPYAASRSWVNFHRPEEFIPERWLGNNGDFASDQRDAYQPFSYGPRSCIGKHLAYYEIRLMLSRTLLNFMPTLSEESSLWTRDQKVWITWMKPPLWVHLERRESTQEWMDPPDHPAGEANDELPVYEDKP</sequence>
<proteinExistence type="inferred from homology"/>
<dbReference type="Pfam" id="PF00067">
    <property type="entry name" value="p450"/>
    <property type="match status" value="2"/>
</dbReference>
<evidence type="ECO:0000256" key="7">
    <source>
        <dbReference type="PIRSR" id="PIRSR602401-1"/>
    </source>
</evidence>
<comment type="similarity">
    <text evidence="3">Belongs to the cytochrome P450 family.</text>
</comment>
<feature type="transmembrane region" description="Helical" evidence="9">
    <location>
        <begin position="64"/>
        <end position="85"/>
    </location>
</feature>
<dbReference type="Gene3D" id="1.10.630.10">
    <property type="entry name" value="Cytochrome P450"/>
    <property type="match status" value="2"/>
</dbReference>
<dbReference type="GO" id="GO:0005506">
    <property type="term" value="F:iron ion binding"/>
    <property type="evidence" value="ECO:0007669"/>
    <property type="project" value="InterPro"/>
</dbReference>
<dbReference type="EMBL" id="KL647570">
    <property type="protein sequence ID" value="KEY74424.1"/>
    <property type="molecule type" value="Genomic_DNA"/>
</dbReference>
<feature type="compositionally biased region" description="Acidic residues" evidence="8">
    <location>
        <begin position="840"/>
        <end position="851"/>
    </location>
</feature>
<dbReference type="InterPro" id="IPR017972">
    <property type="entry name" value="Cyt_P450_CS"/>
</dbReference>
<keyword evidence="4 7" id="KW-0349">Heme</keyword>
<evidence type="ECO:0000256" key="4">
    <source>
        <dbReference type="ARBA" id="ARBA00022617"/>
    </source>
</evidence>
<dbReference type="PANTHER" id="PTHR24305:SF210">
    <property type="entry name" value="CYTOCHROME P450 MONOOXYGENASE ASQL-RELATED"/>
    <property type="match status" value="1"/>
</dbReference>
<evidence type="ECO:0000256" key="3">
    <source>
        <dbReference type="ARBA" id="ARBA00010617"/>
    </source>
</evidence>
<organism evidence="10 11">
    <name type="scientific">Stachybotrys chartarum (strain CBS 109288 / IBT 7711)</name>
    <name type="common">Toxic black mold</name>
    <name type="synonym">Stilbospora chartarum</name>
    <dbReference type="NCBI Taxonomy" id="1280523"/>
    <lineage>
        <taxon>Eukaryota</taxon>
        <taxon>Fungi</taxon>
        <taxon>Dikarya</taxon>
        <taxon>Ascomycota</taxon>
        <taxon>Pezizomycotina</taxon>
        <taxon>Sordariomycetes</taxon>
        <taxon>Hypocreomycetidae</taxon>
        <taxon>Hypocreales</taxon>
        <taxon>Stachybotryaceae</taxon>
        <taxon>Stachybotrys</taxon>
    </lineage>
</organism>
<evidence type="ECO:0000256" key="2">
    <source>
        <dbReference type="ARBA" id="ARBA00004685"/>
    </source>
</evidence>
<accession>A0A084BA45</accession>
<reference evidence="10 11" key="1">
    <citation type="journal article" date="2014" name="BMC Genomics">
        <title>Comparative genome sequencing reveals chemotype-specific gene clusters in the toxigenic black mold Stachybotrys.</title>
        <authorList>
            <person name="Semeiks J."/>
            <person name="Borek D."/>
            <person name="Otwinowski Z."/>
            <person name="Grishin N.V."/>
        </authorList>
    </citation>
    <scope>NUCLEOTIDE SEQUENCE [LARGE SCALE GENOMIC DNA]</scope>
    <source>
        <strain evidence="11">CBS 109288 / IBT 7711</strain>
    </source>
</reference>
<dbReference type="HOGENOM" id="CLU_335287_0_0_1"/>
<dbReference type="InterPro" id="IPR002401">
    <property type="entry name" value="Cyt_P450_E_grp-I"/>
</dbReference>
<comment type="pathway">
    <text evidence="2">Mycotoxin biosynthesis.</text>
</comment>
<keyword evidence="11" id="KW-1185">Reference proteome</keyword>
<dbReference type="InterPro" id="IPR050121">
    <property type="entry name" value="Cytochrome_P450_monoxygenase"/>
</dbReference>
<evidence type="ECO:0000313" key="10">
    <source>
        <dbReference type="EMBL" id="KEY74424.1"/>
    </source>
</evidence>
<dbReference type="OrthoDB" id="6692864at2759"/>
<dbReference type="InterPro" id="IPR001128">
    <property type="entry name" value="Cyt_P450"/>
</dbReference>
<protein>
    <submittedName>
        <fullName evidence="10">Uncharacterized protein</fullName>
    </submittedName>
</protein>
<evidence type="ECO:0000256" key="8">
    <source>
        <dbReference type="SAM" id="MobiDB-lite"/>
    </source>
</evidence>
<keyword evidence="6 7" id="KW-0408">Iron</keyword>
<evidence type="ECO:0000313" key="11">
    <source>
        <dbReference type="Proteomes" id="UP000028045"/>
    </source>
</evidence>
<evidence type="ECO:0000256" key="6">
    <source>
        <dbReference type="ARBA" id="ARBA00023004"/>
    </source>
</evidence>
<keyword evidence="5 7" id="KW-0479">Metal-binding</keyword>
<comment type="cofactor">
    <cofactor evidence="1 7">
        <name>heme</name>
        <dbReference type="ChEBI" id="CHEBI:30413"/>
    </cofactor>
</comment>
<keyword evidence="9" id="KW-0472">Membrane</keyword>
<evidence type="ECO:0000256" key="1">
    <source>
        <dbReference type="ARBA" id="ARBA00001971"/>
    </source>
</evidence>
<name>A0A084BA45_STACB</name>
<dbReference type="PANTHER" id="PTHR24305">
    <property type="entry name" value="CYTOCHROME P450"/>
    <property type="match status" value="1"/>
</dbReference>
<feature type="transmembrane region" description="Helical" evidence="9">
    <location>
        <begin position="32"/>
        <end position="52"/>
    </location>
</feature>
<dbReference type="PRINTS" id="PR00385">
    <property type="entry name" value="P450"/>
</dbReference>
<dbReference type="GO" id="GO:0020037">
    <property type="term" value="F:heme binding"/>
    <property type="evidence" value="ECO:0007669"/>
    <property type="project" value="InterPro"/>
</dbReference>
<dbReference type="Proteomes" id="UP000028045">
    <property type="component" value="Unassembled WGS sequence"/>
</dbReference>
<gene>
    <name evidence="10" type="ORF">S7711_04464</name>
</gene>
<evidence type="ECO:0000256" key="5">
    <source>
        <dbReference type="ARBA" id="ARBA00022723"/>
    </source>
</evidence>
<feature type="region of interest" description="Disordered" evidence="8">
    <location>
        <begin position="827"/>
        <end position="851"/>
    </location>
</feature>
<dbReference type="AlphaFoldDB" id="A0A084BA45"/>
<keyword evidence="9" id="KW-1133">Transmembrane helix</keyword>